<organism evidence="1 2">
    <name type="scientific">Mariniphaga sediminis</name>
    <dbReference type="NCBI Taxonomy" id="1628158"/>
    <lineage>
        <taxon>Bacteria</taxon>
        <taxon>Pseudomonadati</taxon>
        <taxon>Bacteroidota</taxon>
        <taxon>Bacteroidia</taxon>
        <taxon>Marinilabiliales</taxon>
        <taxon>Prolixibacteraceae</taxon>
        <taxon>Mariniphaga</taxon>
    </lineage>
</organism>
<dbReference type="AlphaFoldDB" id="A0A399CUB2"/>
<name>A0A399CUB2_9BACT</name>
<comment type="caution">
    <text evidence="1">The sequence shown here is derived from an EMBL/GenBank/DDBJ whole genome shotgun (WGS) entry which is preliminary data.</text>
</comment>
<gene>
    <name evidence="1" type="ORF">D1164_19380</name>
</gene>
<dbReference type="EMBL" id="QWET01000020">
    <property type="protein sequence ID" value="RIH63444.1"/>
    <property type="molecule type" value="Genomic_DNA"/>
</dbReference>
<keyword evidence="2" id="KW-1185">Reference proteome</keyword>
<evidence type="ECO:0000313" key="2">
    <source>
        <dbReference type="Proteomes" id="UP000266441"/>
    </source>
</evidence>
<proteinExistence type="predicted"/>
<reference evidence="1 2" key="1">
    <citation type="journal article" date="2015" name="Int. J. Syst. Evol. Microbiol.">
        <title>Mariniphaga sediminis sp. nov., isolated from coastal sediment.</title>
        <authorList>
            <person name="Wang F.Q."/>
            <person name="Shen Q.Y."/>
            <person name="Chen G.J."/>
            <person name="Du Z.J."/>
        </authorList>
    </citation>
    <scope>NUCLEOTIDE SEQUENCE [LARGE SCALE GENOMIC DNA]</scope>
    <source>
        <strain evidence="1 2">SY21</strain>
    </source>
</reference>
<evidence type="ECO:0000313" key="1">
    <source>
        <dbReference type="EMBL" id="RIH63444.1"/>
    </source>
</evidence>
<sequence>MDGYLFQSLDKVREETNKKLKSKEKYDS</sequence>
<protein>
    <submittedName>
        <fullName evidence="1">Uncharacterized protein</fullName>
    </submittedName>
</protein>
<accession>A0A399CUB2</accession>
<dbReference type="Proteomes" id="UP000266441">
    <property type="component" value="Unassembled WGS sequence"/>
</dbReference>